<dbReference type="OrthoDB" id="9808943at2"/>
<dbReference type="EC" id="3.5.4.-" evidence="1"/>
<evidence type="ECO:0000313" key="1">
    <source>
        <dbReference type="EMBL" id="VEF03142.1"/>
    </source>
</evidence>
<dbReference type="AlphaFoldDB" id="A0A448DAR9"/>
<dbReference type="CDD" id="cd00448">
    <property type="entry name" value="YjgF_YER057c_UK114_family"/>
    <property type="match status" value="1"/>
</dbReference>
<dbReference type="GO" id="GO:0005829">
    <property type="term" value="C:cytosol"/>
    <property type="evidence" value="ECO:0007669"/>
    <property type="project" value="TreeGrafter"/>
</dbReference>
<keyword evidence="2" id="KW-1185">Reference proteome</keyword>
<name>A0A448DAR9_9NEIS</name>
<protein>
    <submittedName>
        <fullName evidence="1">Ribonuclease, putative</fullName>
        <ecNumber evidence="1">3.5.4.-</ecNumber>
    </submittedName>
</protein>
<dbReference type="InterPro" id="IPR035959">
    <property type="entry name" value="RutC-like_sf"/>
</dbReference>
<dbReference type="PANTHER" id="PTHR11803:SF39">
    <property type="entry name" value="2-IMINOBUTANOATE_2-IMINOPROPANOATE DEAMINASE"/>
    <property type="match status" value="1"/>
</dbReference>
<dbReference type="Pfam" id="PF01042">
    <property type="entry name" value="Ribonuc_L-PSP"/>
    <property type="match status" value="1"/>
</dbReference>
<dbReference type="Proteomes" id="UP000279284">
    <property type="component" value="Chromosome"/>
</dbReference>
<dbReference type="KEGG" id="nci:NCTC10296_02168"/>
<proteinExistence type="predicted"/>
<dbReference type="GO" id="GO:0019239">
    <property type="term" value="F:deaminase activity"/>
    <property type="evidence" value="ECO:0007669"/>
    <property type="project" value="TreeGrafter"/>
</dbReference>
<organism evidence="1 2">
    <name type="scientific">Neisseria canis</name>
    <dbReference type="NCBI Taxonomy" id="493"/>
    <lineage>
        <taxon>Bacteria</taxon>
        <taxon>Pseudomonadati</taxon>
        <taxon>Pseudomonadota</taxon>
        <taxon>Betaproteobacteria</taxon>
        <taxon>Neisseriales</taxon>
        <taxon>Neisseriaceae</taxon>
        <taxon>Neisseria</taxon>
    </lineage>
</organism>
<dbReference type="SUPFAM" id="SSF55298">
    <property type="entry name" value="YjgF-like"/>
    <property type="match status" value="1"/>
</dbReference>
<dbReference type="RefSeq" id="WP_085416742.1">
    <property type="nucleotide sequence ID" value="NZ_CAUJPY010000017.1"/>
</dbReference>
<dbReference type="Gene3D" id="3.30.1330.40">
    <property type="entry name" value="RutC-like"/>
    <property type="match status" value="1"/>
</dbReference>
<evidence type="ECO:0000313" key="2">
    <source>
        <dbReference type="Proteomes" id="UP000279284"/>
    </source>
</evidence>
<gene>
    <name evidence="1" type="primary">ridA_1</name>
    <name evidence="1" type="ORF">NCTC10296_02168</name>
</gene>
<reference evidence="1 2" key="1">
    <citation type="submission" date="2018-12" db="EMBL/GenBank/DDBJ databases">
        <authorList>
            <consortium name="Pathogen Informatics"/>
        </authorList>
    </citation>
    <scope>NUCLEOTIDE SEQUENCE [LARGE SCALE GENOMIC DNA]</scope>
    <source>
        <strain evidence="1 2">NCTC10296</strain>
    </source>
</reference>
<dbReference type="InterPro" id="IPR006175">
    <property type="entry name" value="YjgF/YER057c/UK114"/>
</dbReference>
<dbReference type="STRING" id="493.BWD07_07560"/>
<keyword evidence="1" id="KW-0378">Hydrolase</keyword>
<sequence>MNIENHTPDNLFAPIGPYSHFSKAGNFIQISGTPGVDPNTGEMAGSDAYSQAKQILLNFQTMLDSIGLDLHHILHIHVFLKNVDDFTEMNRAYSELFRKHLPARTVICVADLPKKGALMTMNATAVEPS</sequence>
<dbReference type="PANTHER" id="PTHR11803">
    <property type="entry name" value="2-IMINOBUTANOATE/2-IMINOPROPANOATE DEAMINASE RIDA"/>
    <property type="match status" value="1"/>
</dbReference>
<accession>A0A448DAR9</accession>
<dbReference type="EMBL" id="LR134313">
    <property type="protein sequence ID" value="VEF03142.1"/>
    <property type="molecule type" value="Genomic_DNA"/>
</dbReference>